<organism evidence="1 2">
    <name type="scientific">Sphingomonas glacialis</name>
    <dbReference type="NCBI Taxonomy" id="658225"/>
    <lineage>
        <taxon>Bacteria</taxon>
        <taxon>Pseudomonadati</taxon>
        <taxon>Pseudomonadota</taxon>
        <taxon>Alphaproteobacteria</taxon>
        <taxon>Sphingomonadales</taxon>
        <taxon>Sphingomonadaceae</taxon>
        <taxon>Sphingomonas</taxon>
    </lineage>
</organism>
<accession>A0ABQ3LHY2</accession>
<dbReference type="EMBL" id="BNAQ01000002">
    <property type="protein sequence ID" value="GHH16090.1"/>
    <property type="molecule type" value="Genomic_DNA"/>
</dbReference>
<protein>
    <recommendedName>
        <fullName evidence="3">Sel1 repeat family protein</fullName>
    </recommendedName>
</protein>
<comment type="caution">
    <text evidence="1">The sequence shown here is derived from an EMBL/GenBank/DDBJ whole genome shotgun (WGS) entry which is preliminary data.</text>
</comment>
<sequence length="174" mass="18391">MDATHGALTIEGLELPQFDANAGVGLVASLALLGSANGDLSAQRYIRDDWSANLYAPEREGPDSDLRDAGGLLLARLCAAHGDATDANMLAMLLFNAGLRFRDRGRFSIGWECVAEALSLYERLGAAGDAEAVETAKGIMASVPVEVIEMAKNYSLQGNRDGAEPAPTCIRTVH</sequence>
<dbReference type="RefSeq" id="WP_189676082.1">
    <property type="nucleotide sequence ID" value="NZ_BNAQ01000002.1"/>
</dbReference>
<evidence type="ECO:0008006" key="3">
    <source>
        <dbReference type="Google" id="ProtNLM"/>
    </source>
</evidence>
<keyword evidence="2" id="KW-1185">Reference proteome</keyword>
<reference evidence="2" key="1">
    <citation type="journal article" date="2019" name="Int. J. Syst. Evol. Microbiol.">
        <title>The Global Catalogue of Microorganisms (GCM) 10K type strain sequencing project: providing services to taxonomists for standard genome sequencing and annotation.</title>
        <authorList>
            <consortium name="The Broad Institute Genomics Platform"/>
            <consortium name="The Broad Institute Genome Sequencing Center for Infectious Disease"/>
            <person name="Wu L."/>
            <person name="Ma J."/>
        </authorList>
    </citation>
    <scope>NUCLEOTIDE SEQUENCE [LARGE SCALE GENOMIC DNA]</scope>
    <source>
        <strain evidence="2">CGMCC 1.8957</strain>
    </source>
</reference>
<proteinExistence type="predicted"/>
<gene>
    <name evidence="1" type="ORF">GCM10008023_19700</name>
</gene>
<evidence type="ECO:0000313" key="2">
    <source>
        <dbReference type="Proteomes" id="UP000652430"/>
    </source>
</evidence>
<name>A0ABQ3LHY2_9SPHN</name>
<dbReference type="Proteomes" id="UP000652430">
    <property type="component" value="Unassembled WGS sequence"/>
</dbReference>
<evidence type="ECO:0000313" key="1">
    <source>
        <dbReference type="EMBL" id="GHH16090.1"/>
    </source>
</evidence>